<accession>F4RUF8</accession>
<dbReference type="VEuPathDB" id="FungiDB:MELLADRAFT_65220"/>
<dbReference type="Proteomes" id="UP000001072">
    <property type="component" value="Unassembled WGS sequence"/>
</dbReference>
<evidence type="ECO:0000313" key="2">
    <source>
        <dbReference type="Proteomes" id="UP000001072"/>
    </source>
</evidence>
<dbReference type="RefSeq" id="XP_007412798.1">
    <property type="nucleotide sequence ID" value="XM_007412736.1"/>
</dbReference>
<protein>
    <submittedName>
        <fullName evidence="1">Uncharacterized protein</fullName>
    </submittedName>
</protein>
<dbReference type="EMBL" id="GL883121">
    <property type="protein sequence ID" value="EGG04005.1"/>
    <property type="molecule type" value="Genomic_DNA"/>
</dbReference>
<gene>
    <name evidence="1" type="ORF">MELLADRAFT_65220</name>
</gene>
<sequence>MDPVPPANNHGIYLSGNFEIHDKIPPTKSSETGGIYTLSIGCSGVHRDNTGLHHIQAYSLGPADDPVYVKGVYFLRGPFFPKNLADTTFDSLIFEGQDHPFVGTALSYMGNFIDSVAVTSTGIVCRIDSIRESSPQNLDETPYPTDDVTKVVTVLHRDYHPILKTSVESKVEYWIRPSVKLIGLSQEIVLGRQYQLHGFIKDFNEHTNAYIIVANRIYAMTPPLTNTATSPSCTPTTQNCEDVEGSNNMVTLCTSNTKLTSPSASNPCARVMGTQHNKLMVANQIFTSTSNKRPRPNSM</sequence>
<dbReference type="InParanoid" id="F4RUF8"/>
<name>F4RUF8_MELLP</name>
<reference evidence="2" key="1">
    <citation type="journal article" date="2011" name="Proc. Natl. Acad. Sci. U.S.A.">
        <title>Obligate biotrophy features unraveled by the genomic analysis of rust fungi.</title>
        <authorList>
            <person name="Duplessis S."/>
            <person name="Cuomo C.A."/>
            <person name="Lin Y.-C."/>
            <person name="Aerts A."/>
            <person name="Tisserant E."/>
            <person name="Veneault-Fourrey C."/>
            <person name="Joly D.L."/>
            <person name="Hacquard S."/>
            <person name="Amselem J."/>
            <person name="Cantarel B.L."/>
            <person name="Chiu R."/>
            <person name="Coutinho P.M."/>
            <person name="Feau N."/>
            <person name="Field M."/>
            <person name="Frey P."/>
            <person name="Gelhaye E."/>
            <person name="Goldberg J."/>
            <person name="Grabherr M.G."/>
            <person name="Kodira C.D."/>
            <person name="Kohler A."/>
            <person name="Kuees U."/>
            <person name="Lindquist E.A."/>
            <person name="Lucas S.M."/>
            <person name="Mago R."/>
            <person name="Mauceli E."/>
            <person name="Morin E."/>
            <person name="Murat C."/>
            <person name="Pangilinan J.L."/>
            <person name="Park R."/>
            <person name="Pearson M."/>
            <person name="Quesneville H."/>
            <person name="Rouhier N."/>
            <person name="Sakthikumar S."/>
            <person name="Salamov A.A."/>
            <person name="Schmutz J."/>
            <person name="Selles B."/>
            <person name="Shapiro H."/>
            <person name="Tanguay P."/>
            <person name="Tuskan G.A."/>
            <person name="Henrissat B."/>
            <person name="Van de Peer Y."/>
            <person name="Rouze P."/>
            <person name="Ellis J.G."/>
            <person name="Dodds P.N."/>
            <person name="Schein J.E."/>
            <person name="Zhong S."/>
            <person name="Hamelin R.C."/>
            <person name="Grigoriev I.V."/>
            <person name="Szabo L.J."/>
            <person name="Martin F."/>
        </authorList>
    </citation>
    <scope>NUCLEOTIDE SEQUENCE [LARGE SCALE GENOMIC DNA]</scope>
    <source>
        <strain evidence="2">98AG31 / pathotype 3-4-7</strain>
    </source>
</reference>
<dbReference type="KEGG" id="mlr:MELLADRAFT_65220"/>
<dbReference type="HOGENOM" id="CLU_052203_1_0_1"/>
<dbReference type="AlphaFoldDB" id="F4RUF8"/>
<keyword evidence="2" id="KW-1185">Reference proteome</keyword>
<organism evidence="2">
    <name type="scientific">Melampsora larici-populina (strain 98AG31 / pathotype 3-4-7)</name>
    <name type="common">Poplar leaf rust fungus</name>
    <dbReference type="NCBI Taxonomy" id="747676"/>
    <lineage>
        <taxon>Eukaryota</taxon>
        <taxon>Fungi</taxon>
        <taxon>Dikarya</taxon>
        <taxon>Basidiomycota</taxon>
        <taxon>Pucciniomycotina</taxon>
        <taxon>Pucciniomycetes</taxon>
        <taxon>Pucciniales</taxon>
        <taxon>Melampsoraceae</taxon>
        <taxon>Melampsora</taxon>
    </lineage>
</organism>
<dbReference type="OrthoDB" id="2516518at2759"/>
<dbReference type="GeneID" id="18930401"/>
<evidence type="ECO:0000313" key="1">
    <source>
        <dbReference type="EMBL" id="EGG04005.1"/>
    </source>
</evidence>
<proteinExistence type="predicted"/>